<dbReference type="EMBL" id="JAMKPW020000033">
    <property type="protein sequence ID" value="KAK8202106.1"/>
    <property type="molecule type" value="Genomic_DNA"/>
</dbReference>
<name>A0ACC3S938_9PEZI</name>
<dbReference type="EC" id="3.1.26.5" evidence="1"/>
<protein>
    <submittedName>
        <fullName evidence="1">RNase P and RNase MRP subunit</fullName>
        <ecNumber evidence="1">3.1.26.5</ecNumber>
    </submittedName>
</protein>
<comment type="caution">
    <text evidence="1">The sequence shown here is derived from an EMBL/GenBank/DDBJ whole genome shotgun (WGS) entry which is preliminary data.</text>
</comment>
<sequence>MAPKLLHKTDTPYHGQLSVTLTGADHDMVISLLISLLEPIGQHRRTHIRSSHGKKRKRLQGNSPATLPAPPPPPAIEGHITVGLNSTTRHLEALAAASRPNSLGDVQQPSDSKHLAAVFLPAAASPLIHAHFPILSATASLSHPSCPPTRLVYLTHSAEKRLAAALGLPRVGVIGLVEGAPGAHTLVDYVRSHVEPVDVPWLNEVLAGKWKGTEVLTVEPLAGIPIQPDL</sequence>
<keyword evidence="1" id="KW-0378">Hydrolase</keyword>
<evidence type="ECO:0000313" key="2">
    <source>
        <dbReference type="Proteomes" id="UP001320706"/>
    </source>
</evidence>
<dbReference type="Proteomes" id="UP001320706">
    <property type="component" value="Unassembled WGS sequence"/>
</dbReference>
<organism evidence="1 2">
    <name type="scientific">Zalaria obscura</name>
    <dbReference type="NCBI Taxonomy" id="2024903"/>
    <lineage>
        <taxon>Eukaryota</taxon>
        <taxon>Fungi</taxon>
        <taxon>Dikarya</taxon>
        <taxon>Ascomycota</taxon>
        <taxon>Pezizomycotina</taxon>
        <taxon>Dothideomycetes</taxon>
        <taxon>Dothideomycetidae</taxon>
        <taxon>Dothideales</taxon>
        <taxon>Zalariaceae</taxon>
        <taxon>Zalaria</taxon>
    </lineage>
</organism>
<reference evidence="1" key="1">
    <citation type="submission" date="2024-02" db="EMBL/GenBank/DDBJ databases">
        <title>Metagenome Assembled Genome of Zalaria obscura JY119.</title>
        <authorList>
            <person name="Vighnesh L."/>
            <person name="Jagadeeshwari U."/>
            <person name="Venkata Ramana C."/>
            <person name="Sasikala C."/>
        </authorList>
    </citation>
    <scope>NUCLEOTIDE SEQUENCE</scope>
    <source>
        <strain evidence="1">JY119</strain>
    </source>
</reference>
<gene>
    <name evidence="1" type="primary">POP3</name>
    <name evidence="1" type="ORF">M8818_005632</name>
</gene>
<proteinExistence type="predicted"/>
<keyword evidence="2" id="KW-1185">Reference proteome</keyword>
<evidence type="ECO:0000313" key="1">
    <source>
        <dbReference type="EMBL" id="KAK8202106.1"/>
    </source>
</evidence>
<accession>A0ACC3S938</accession>